<dbReference type="EMBL" id="JAROKN010000015">
    <property type="protein sequence ID" value="MDF9277746.1"/>
    <property type="molecule type" value="Genomic_DNA"/>
</dbReference>
<dbReference type="RefSeq" id="WP_277358268.1">
    <property type="nucleotide sequence ID" value="NZ_JAROKN010000015.1"/>
</dbReference>
<evidence type="ECO:0000313" key="1">
    <source>
        <dbReference type="EMBL" id="MDF9277746.1"/>
    </source>
</evidence>
<gene>
    <name evidence="1" type="ORF">P4U43_08085</name>
</gene>
<sequence>MGNWKRNDNQPVSPLWLERTNQKYGEADWSNFFGGLMYPSNRHPVIQWIEQDTGAGLILGQGSEPWEPVQSLEVLYAPPHAGVWRMPLYNNDWYPEGHKDAQRSSYEQTFERVMQQVTEFLTIEAMFLDMFYPSTELDYLQRLPSGPYG</sequence>
<reference evidence="1 2" key="1">
    <citation type="journal article" date="2023" name="Int. J. Syst. Evol. Microbiol.">
        <title>Arthrobacter vasquezii sp. nov., isolated from a soil sample from Union Glacier, Antarctica.</title>
        <authorList>
            <person name="Valenzuela-Ibaceta F."/>
            <person name="Carrasco V."/>
            <person name="Lagos-Moraga S."/>
            <person name="Dietz-Vargas C."/>
            <person name="Navarro C.A."/>
            <person name="Perez-Donoso J.M."/>
        </authorList>
    </citation>
    <scope>NUCLEOTIDE SEQUENCE [LARGE SCALE GENOMIC DNA]</scope>
    <source>
        <strain evidence="1 2">EH-1B-1</strain>
    </source>
</reference>
<accession>A0ABT6CUK7</accession>
<protein>
    <submittedName>
        <fullName evidence="1">Uncharacterized protein</fullName>
    </submittedName>
</protein>
<comment type="caution">
    <text evidence="1">The sequence shown here is derived from an EMBL/GenBank/DDBJ whole genome shotgun (WGS) entry which is preliminary data.</text>
</comment>
<name>A0ABT6CUK7_9MICC</name>
<proteinExistence type="predicted"/>
<dbReference type="Proteomes" id="UP001220456">
    <property type="component" value="Unassembled WGS sequence"/>
</dbReference>
<organism evidence="1 2">
    <name type="scientific">Arthrobacter vasquezii</name>
    <dbReference type="NCBI Taxonomy" id="2977629"/>
    <lineage>
        <taxon>Bacteria</taxon>
        <taxon>Bacillati</taxon>
        <taxon>Actinomycetota</taxon>
        <taxon>Actinomycetes</taxon>
        <taxon>Micrococcales</taxon>
        <taxon>Micrococcaceae</taxon>
        <taxon>Arthrobacter</taxon>
    </lineage>
</organism>
<evidence type="ECO:0000313" key="2">
    <source>
        <dbReference type="Proteomes" id="UP001220456"/>
    </source>
</evidence>
<keyword evidence="2" id="KW-1185">Reference proteome</keyword>